<dbReference type="SMART" id="SM00332">
    <property type="entry name" value="PP2Cc"/>
    <property type="match status" value="1"/>
</dbReference>
<evidence type="ECO:0000256" key="10">
    <source>
        <dbReference type="ARBA" id="ARBA00048336"/>
    </source>
</evidence>
<dbReference type="AlphaFoldDB" id="A0AAV0UT14"/>
<sequence>MSYLDDDPWTIKDTDGVLNNGLEFGFARMQGWRRRIDDAFMAELQADRLPQGCSFFVVFDRHAGRMVADLASEKSRKTAAKDADPNRIGKAIRDALLNLDQMISATFKKNSNLNDCTAFAALITPAHIIVANAGDSHSFLIKISHAAAMFFGHNPTNVGSASESETQADSCFGQTQKRRSVSLENVSAEPDIEVHKIDKSEAFVVLVCNGTWDFISSDKLCAYFRQLTNKGKTGLKLVAEEIQGNCLRADSIVIVKFPDAKVGKSGEVAPIREERARLEQAERDRMKGW</sequence>
<keyword evidence="6" id="KW-0460">Magnesium</keyword>
<evidence type="ECO:0000259" key="11">
    <source>
        <dbReference type="PROSITE" id="PS51746"/>
    </source>
</evidence>
<comment type="catalytic activity">
    <reaction evidence="10">
        <text>O-phospho-L-threonyl-[protein] + H2O = L-threonyl-[protein] + phosphate</text>
        <dbReference type="Rhea" id="RHEA:47004"/>
        <dbReference type="Rhea" id="RHEA-COMP:11060"/>
        <dbReference type="Rhea" id="RHEA-COMP:11605"/>
        <dbReference type="ChEBI" id="CHEBI:15377"/>
        <dbReference type="ChEBI" id="CHEBI:30013"/>
        <dbReference type="ChEBI" id="CHEBI:43474"/>
        <dbReference type="ChEBI" id="CHEBI:61977"/>
        <dbReference type="EC" id="3.1.3.16"/>
    </reaction>
</comment>
<dbReference type="CDD" id="cd00143">
    <property type="entry name" value="PP2Cc"/>
    <property type="match status" value="1"/>
</dbReference>
<evidence type="ECO:0000256" key="2">
    <source>
        <dbReference type="ARBA" id="ARBA00006702"/>
    </source>
</evidence>
<dbReference type="Gene3D" id="3.60.40.10">
    <property type="entry name" value="PPM-type phosphatase domain"/>
    <property type="match status" value="1"/>
</dbReference>
<keyword evidence="8" id="KW-0464">Manganese</keyword>
<keyword evidence="4" id="KW-0479">Metal-binding</keyword>
<dbReference type="PANTHER" id="PTHR13832">
    <property type="entry name" value="PROTEIN PHOSPHATASE 2C"/>
    <property type="match status" value="1"/>
</dbReference>
<evidence type="ECO:0000256" key="4">
    <source>
        <dbReference type="ARBA" id="ARBA00022723"/>
    </source>
</evidence>
<evidence type="ECO:0000256" key="6">
    <source>
        <dbReference type="ARBA" id="ARBA00022842"/>
    </source>
</evidence>
<evidence type="ECO:0000313" key="12">
    <source>
        <dbReference type="EMBL" id="CAI5738604.1"/>
    </source>
</evidence>
<evidence type="ECO:0000256" key="9">
    <source>
        <dbReference type="ARBA" id="ARBA00047761"/>
    </source>
</evidence>
<keyword evidence="5" id="KW-0378">Hydrolase</keyword>
<dbReference type="EMBL" id="CANTFM010001341">
    <property type="protein sequence ID" value="CAI5738604.1"/>
    <property type="molecule type" value="Genomic_DNA"/>
</dbReference>
<dbReference type="GO" id="GO:0046872">
    <property type="term" value="F:metal ion binding"/>
    <property type="evidence" value="ECO:0007669"/>
    <property type="project" value="UniProtKB-KW"/>
</dbReference>
<reference evidence="12" key="1">
    <citation type="submission" date="2022-12" db="EMBL/GenBank/DDBJ databases">
        <authorList>
            <person name="Webb A."/>
        </authorList>
    </citation>
    <scope>NUCLEOTIDE SEQUENCE</scope>
    <source>
        <strain evidence="12">Pd1</strain>
    </source>
</reference>
<evidence type="ECO:0000313" key="13">
    <source>
        <dbReference type="Proteomes" id="UP001162029"/>
    </source>
</evidence>
<evidence type="ECO:0000256" key="3">
    <source>
        <dbReference type="ARBA" id="ARBA00013081"/>
    </source>
</evidence>
<keyword evidence="7" id="KW-0904">Protein phosphatase</keyword>
<dbReference type="PROSITE" id="PS51746">
    <property type="entry name" value="PPM_2"/>
    <property type="match status" value="1"/>
</dbReference>
<evidence type="ECO:0000256" key="7">
    <source>
        <dbReference type="ARBA" id="ARBA00022912"/>
    </source>
</evidence>
<organism evidence="12 13">
    <name type="scientific">Peronospora destructor</name>
    <dbReference type="NCBI Taxonomy" id="86335"/>
    <lineage>
        <taxon>Eukaryota</taxon>
        <taxon>Sar</taxon>
        <taxon>Stramenopiles</taxon>
        <taxon>Oomycota</taxon>
        <taxon>Peronosporomycetes</taxon>
        <taxon>Peronosporales</taxon>
        <taxon>Peronosporaceae</taxon>
        <taxon>Peronospora</taxon>
    </lineage>
</organism>
<dbReference type="SUPFAM" id="SSF81606">
    <property type="entry name" value="PP2C-like"/>
    <property type="match status" value="1"/>
</dbReference>
<evidence type="ECO:0000256" key="1">
    <source>
        <dbReference type="ARBA" id="ARBA00001936"/>
    </source>
</evidence>
<comment type="catalytic activity">
    <reaction evidence="9">
        <text>O-phospho-L-seryl-[protein] + H2O = L-seryl-[protein] + phosphate</text>
        <dbReference type="Rhea" id="RHEA:20629"/>
        <dbReference type="Rhea" id="RHEA-COMP:9863"/>
        <dbReference type="Rhea" id="RHEA-COMP:11604"/>
        <dbReference type="ChEBI" id="CHEBI:15377"/>
        <dbReference type="ChEBI" id="CHEBI:29999"/>
        <dbReference type="ChEBI" id="CHEBI:43474"/>
        <dbReference type="ChEBI" id="CHEBI:83421"/>
        <dbReference type="EC" id="3.1.3.16"/>
    </reaction>
</comment>
<comment type="similarity">
    <text evidence="2">Belongs to the PP2C family.</text>
</comment>
<accession>A0AAV0UT14</accession>
<dbReference type="InterPro" id="IPR001932">
    <property type="entry name" value="PPM-type_phosphatase-like_dom"/>
</dbReference>
<comment type="cofactor">
    <cofactor evidence="1">
        <name>Mn(2+)</name>
        <dbReference type="ChEBI" id="CHEBI:29035"/>
    </cofactor>
</comment>
<name>A0AAV0UT14_9STRA</name>
<gene>
    <name evidence="12" type="ORF">PDE001_LOCUS6960</name>
</gene>
<dbReference type="EC" id="3.1.3.16" evidence="3"/>
<proteinExistence type="inferred from homology"/>
<dbReference type="InterPro" id="IPR015655">
    <property type="entry name" value="PP2C"/>
</dbReference>
<dbReference type="InterPro" id="IPR036457">
    <property type="entry name" value="PPM-type-like_dom_sf"/>
</dbReference>
<keyword evidence="13" id="KW-1185">Reference proteome</keyword>
<dbReference type="Proteomes" id="UP001162029">
    <property type="component" value="Unassembled WGS sequence"/>
</dbReference>
<feature type="domain" description="PPM-type phosphatase" evidence="11">
    <location>
        <begin position="23"/>
        <end position="257"/>
    </location>
</feature>
<dbReference type="PANTHER" id="PTHR13832:SF803">
    <property type="entry name" value="PROTEIN PHOSPHATASE 1G"/>
    <property type="match status" value="1"/>
</dbReference>
<evidence type="ECO:0000256" key="8">
    <source>
        <dbReference type="ARBA" id="ARBA00023211"/>
    </source>
</evidence>
<protein>
    <recommendedName>
        <fullName evidence="3">protein-serine/threonine phosphatase</fullName>
        <ecNumber evidence="3">3.1.3.16</ecNumber>
    </recommendedName>
</protein>
<dbReference type="GO" id="GO:0004722">
    <property type="term" value="F:protein serine/threonine phosphatase activity"/>
    <property type="evidence" value="ECO:0007669"/>
    <property type="project" value="UniProtKB-EC"/>
</dbReference>
<comment type="caution">
    <text evidence="12">The sequence shown here is derived from an EMBL/GenBank/DDBJ whole genome shotgun (WGS) entry which is preliminary data.</text>
</comment>
<evidence type="ECO:0000256" key="5">
    <source>
        <dbReference type="ARBA" id="ARBA00022801"/>
    </source>
</evidence>
<dbReference type="Pfam" id="PF00481">
    <property type="entry name" value="PP2C"/>
    <property type="match status" value="2"/>
</dbReference>